<dbReference type="EMBL" id="SSDS01000094">
    <property type="protein sequence ID" value="TXG75911.1"/>
    <property type="molecule type" value="Genomic_DNA"/>
</dbReference>
<accession>A0A5C7J310</accession>
<reference evidence="1 2" key="1">
    <citation type="submission" date="2018-09" db="EMBL/GenBank/DDBJ databases">
        <title>Metagenome Assembled Genomes from an Advanced Water Purification Facility.</title>
        <authorList>
            <person name="Stamps B.W."/>
            <person name="Spear J.R."/>
        </authorList>
    </citation>
    <scope>NUCLEOTIDE SEQUENCE [LARGE SCALE GENOMIC DNA]</scope>
    <source>
        <strain evidence="1">Bin_63_2</strain>
    </source>
</reference>
<name>A0A5C7J310_9BACT</name>
<organism evidence="1 2">
    <name type="scientific">Candidatus Dojkabacteria bacterium</name>
    <dbReference type="NCBI Taxonomy" id="2099670"/>
    <lineage>
        <taxon>Bacteria</taxon>
        <taxon>Candidatus Dojkabacteria</taxon>
    </lineage>
</organism>
<dbReference type="AlphaFoldDB" id="A0A5C7J310"/>
<gene>
    <name evidence="1" type="ORF">E6Q11_05975</name>
</gene>
<evidence type="ECO:0000313" key="2">
    <source>
        <dbReference type="Proteomes" id="UP000321026"/>
    </source>
</evidence>
<protein>
    <submittedName>
        <fullName evidence="1">Uncharacterized protein</fullName>
    </submittedName>
</protein>
<dbReference type="Proteomes" id="UP000321026">
    <property type="component" value="Unassembled WGS sequence"/>
</dbReference>
<sequence length="59" mass="6434">MFDTLASIFNTCRDMKLDSVRTLSALLGGDPAAYERSLRDGGYVYTKKQGGGMTPTDLK</sequence>
<proteinExistence type="predicted"/>
<comment type="caution">
    <text evidence="1">The sequence shown here is derived from an EMBL/GenBank/DDBJ whole genome shotgun (WGS) entry which is preliminary data.</text>
</comment>
<evidence type="ECO:0000313" key="1">
    <source>
        <dbReference type="EMBL" id="TXG75911.1"/>
    </source>
</evidence>